<evidence type="ECO:0000313" key="4">
    <source>
        <dbReference type="Proteomes" id="UP000631114"/>
    </source>
</evidence>
<dbReference type="Pfam" id="PF00481">
    <property type="entry name" value="PP2C"/>
    <property type="match status" value="1"/>
</dbReference>
<dbReference type="AlphaFoldDB" id="A0A835IIM2"/>
<feature type="region of interest" description="Disordered" evidence="1">
    <location>
        <begin position="309"/>
        <end position="331"/>
    </location>
</feature>
<feature type="domain" description="PPM-type phosphatase" evidence="2">
    <location>
        <begin position="1"/>
        <end position="302"/>
    </location>
</feature>
<protein>
    <recommendedName>
        <fullName evidence="2">PPM-type phosphatase domain-containing protein</fullName>
    </recommendedName>
</protein>
<dbReference type="Gene3D" id="3.60.40.10">
    <property type="entry name" value="PPM-type phosphatase domain"/>
    <property type="match status" value="1"/>
</dbReference>
<reference evidence="3 4" key="1">
    <citation type="submission" date="2020-10" db="EMBL/GenBank/DDBJ databases">
        <title>The Coptis chinensis genome and diversification of protoberbering-type alkaloids.</title>
        <authorList>
            <person name="Wang B."/>
            <person name="Shu S."/>
            <person name="Song C."/>
            <person name="Liu Y."/>
        </authorList>
    </citation>
    <scope>NUCLEOTIDE SEQUENCE [LARGE SCALE GENOMIC DNA]</scope>
    <source>
        <strain evidence="3">HL-2020</strain>
        <tissue evidence="3">Leaf</tissue>
    </source>
</reference>
<dbReference type="InterPro" id="IPR036457">
    <property type="entry name" value="PPM-type-like_dom_sf"/>
</dbReference>
<proteinExistence type="predicted"/>
<evidence type="ECO:0000256" key="1">
    <source>
        <dbReference type="SAM" id="MobiDB-lite"/>
    </source>
</evidence>
<dbReference type="SMART" id="SM00332">
    <property type="entry name" value="PP2Cc"/>
    <property type="match status" value="1"/>
</dbReference>
<keyword evidence="4" id="KW-1185">Reference proteome</keyword>
<sequence>MSRLDFEAEAFRKGTTPSFVFYIVSLAICIKTSRREDWDTEQCKGSQLLSILILTRSLFWSTLADGKVVVKFCRYLHQLVLENEAYSAGDLGPSVQKAFFRMDEMMCVQRGWRELAVLGDKFNKFTSMIEGLIWFPRGEANDHVDGWAFEEAYNLSRDHKAELEVEKERILKAGGFIHAGCVNGSLNLARAIGDMEFKQKVFACRKVDYNCQPRYKHSHFHSFKSIACVKSDILEFLQTVCVTLKMDDTVDLCDDDDFLLLACDGIWKARSQQYVKECLKGGWFHQRGVVGCDNMTIILVQYKKTSESNLPVKEQTSTFEPDSQPEESESK</sequence>
<evidence type="ECO:0000313" key="3">
    <source>
        <dbReference type="EMBL" id="KAF9617127.1"/>
    </source>
</evidence>
<dbReference type="OrthoDB" id="10264738at2759"/>
<dbReference type="SUPFAM" id="SSF81606">
    <property type="entry name" value="PP2C-like"/>
    <property type="match status" value="1"/>
</dbReference>
<name>A0A835IIM2_9MAGN</name>
<gene>
    <name evidence="3" type="ORF">IFM89_034177</name>
</gene>
<evidence type="ECO:0000259" key="2">
    <source>
        <dbReference type="PROSITE" id="PS51746"/>
    </source>
</evidence>
<dbReference type="PANTHER" id="PTHR13832:SF631">
    <property type="entry name" value="PROTEIN PHOSPHATASE 2C 21-RELATED"/>
    <property type="match status" value="1"/>
</dbReference>
<accession>A0A835IIM2</accession>
<comment type="caution">
    <text evidence="3">The sequence shown here is derived from an EMBL/GenBank/DDBJ whole genome shotgun (WGS) entry which is preliminary data.</text>
</comment>
<dbReference type="GO" id="GO:0004722">
    <property type="term" value="F:protein serine/threonine phosphatase activity"/>
    <property type="evidence" value="ECO:0007669"/>
    <property type="project" value="InterPro"/>
</dbReference>
<organism evidence="3 4">
    <name type="scientific">Coptis chinensis</name>
    <dbReference type="NCBI Taxonomy" id="261450"/>
    <lineage>
        <taxon>Eukaryota</taxon>
        <taxon>Viridiplantae</taxon>
        <taxon>Streptophyta</taxon>
        <taxon>Embryophyta</taxon>
        <taxon>Tracheophyta</taxon>
        <taxon>Spermatophyta</taxon>
        <taxon>Magnoliopsida</taxon>
        <taxon>Ranunculales</taxon>
        <taxon>Ranunculaceae</taxon>
        <taxon>Coptidoideae</taxon>
        <taxon>Coptis</taxon>
    </lineage>
</organism>
<dbReference type="InterPro" id="IPR015655">
    <property type="entry name" value="PP2C"/>
</dbReference>
<dbReference type="PANTHER" id="PTHR13832">
    <property type="entry name" value="PROTEIN PHOSPHATASE 2C"/>
    <property type="match status" value="1"/>
</dbReference>
<dbReference type="Proteomes" id="UP000631114">
    <property type="component" value="Unassembled WGS sequence"/>
</dbReference>
<dbReference type="EMBL" id="JADFTS010000003">
    <property type="protein sequence ID" value="KAF9617127.1"/>
    <property type="molecule type" value="Genomic_DNA"/>
</dbReference>
<dbReference type="InterPro" id="IPR001932">
    <property type="entry name" value="PPM-type_phosphatase-like_dom"/>
</dbReference>
<dbReference type="PROSITE" id="PS51746">
    <property type="entry name" value="PPM_2"/>
    <property type="match status" value="1"/>
</dbReference>